<accession>A0A668A6L2</accession>
<dbReference type="AlphaFoldDB" id="A0A668A6L2"/>
<dbReference type="Proteomes" id="UP000472263">
    <property type="component" value="Chromosome 5"/>
</dbReference>
<protein>
    <submittedName>
        <fullName evidence="1">Uncharacterized protein</fullName>
    </submittedName>
</protein>
<dbReference type="Ensembl" id="ENSMMDT00005051479.1">
    <property type="protein sequence ID" value="ENSMMDP00005050485.1"/>
    <property type="gene ID" value="ENSMMDG00005022897.1"/>
</dbReference>
<evidence type="ECO:0000313" key="2">
    <source>
        <dbReference type="Proteomes" id="UP000472263"/>
    </source>
</evidence>
<sequence>CPPPLHSSLLMRPCLTTTLCPMFPSLSHFPMCFFSLPLLPSLFQTAALKEGVVDPNRTPGQRPQPQGCLNTVLPCNTNPAAVGPKQV</sequence>
<reference evidence="1" key="1">
    <citation type="submission" date="2019-06" db="EMBL/GenBank/DDBJ databases">
        <authorList>
            <consortium name="Wellcome Sanger Institute Data Sharing"/>
        </authorList>
    </citation>
    <scope>NUCLEOTIDE SEQUENCE [LARGE SCALE GENOMIC DNA]</scope>
</reference>
<evidence type="ECO:0000313" key="1">
    <source>
        <dbReference type="Ensembl" id="ENSMMDP00005050485.1"/>
    </source>
</evidence>
<reference evidence="1" key="2">
    <citation type="submission" date="2025-08" db="UniProtKB">
        <authorList>
            <consortium name="Ensembl"/>
        </authorList>
    </citation>
    <scope>IDENTIFICATION</scope>
</reference>
<reference evidence="1" key="3">
    <citation type="submission" date="2025-09" db="UniProtKB">
        <authorList>
            <consortium name="Ensembl"/>
        </authorList>
    </citation>
    <scope>IDENTIFICATION</scope>
</reference>
<proteinExistence type="predicted"/>
<dbReference type="InParanoid" id="A0A668A6L2"/>
<organism evidence="1 2">
    <name type="scientific">Myripristis murdjan</name>
    <name type="common">pinecone soldierfish</name>
    <dbReference type="NCBI Taxonomy" id="586833"/>
    <lineage>
        <taxon>Eukaryota</taxon>
        <taxon>Metazoa</taxon>
        <taxon>Chordata</taxon>
        <taxon>Craniata</taxon>
        <taxon>Vertebrata</taxon>
        <taxon>Euteleostomi</taxon>
        <taxon>Actinopterygii</taxon>
        <taxon>Neopterygii</taxon>
        <taxon>Teleostei</taxon>
        <taxon>Neoteleostei</taxon>
        <taxon>Acanthomorphata</taxon>
        <taxon>Holocentriformes</taxon>
        <taxon>Holocentridae</taxon>
        <taxon>Myripristis</taxon>
    </lineage>
</organism>
<name>A0A668A6L2_9TELE</name>
<keyword evidence="2" id="KW-1185">Reference proteome</keyword>